<evidence type="ECO:0000313" key="1">
    <source>
        <dbReference type="EMBL" id="CAD7393903.1"/>
    </source>
</evidence>
<dbReference type="EMBL" id="OC316822">
    <property type="protein sequence ID" value="CAD7393903.1"/>
    <property type="molecule type" value="Genomic_DNA"/>
</dbReference>
<protein>
    <submittedName>
        <fullName evidence="1">Uncharacterized protein</fullName>
    </submittedName>
</protein>
<accession>A0A7R9GT04</accession>
<name>A0A7R9GT04_TIMCR</name>
<reference evidence="1" key="1">
    <citation type="submission" date="2020-11" db="EMBL/GenBank/DDBJ databases">
        <authorList>
            <person name="Tran Van P."/>
        </authorList>
    </citation>
    <scope>NUCLEOTIDE SEQUENCE</scope>
</reference>
<proteinExistence type="predicted"/>
<gene>
    <name evidence="1" type="ORF">TCEB3V08_LOCUS1855</name>
</gene>
<sequence length="172" mass="19241">MKADRVPVVSYSVQEMYSLGELIPRCFSASQENTTWTWHNVTNLLAINGCNLACNIGGGKELDSENAIIENSLGVGKMYRAREPTVWISYKVSPIGHCIHSANSRFVTFDLYHKRKTKVSERTSDWVDRLASVRSPSLSLPLDKCGTTSCPWAIYGPLRTEICDPQSILEKN</sequence>
<organism evidence="1">
    <name type="scientific">Timema cristinae</name>
    <name type="common">Walking stick</name>
    <dbReference type="NCBI Taxonomy" id="61476"/>
    <lineage>
        <taxon>Eukaryota</taxon>
        <taxon>Metazoa</taxon>
        <taxon>Ecdysozoa</taxon>
        <taxon>Arthropoda</taxon>
        <taxon>Hexapoda</taxon>
        <taxon>Insecta</taxon>
        <taxon>Pterygota</taxon>
        <taxon>Neoptera</taxon>
        <taxon>Polyneoptera</taxon>
        <taxon>Phasmatodea</taxon>
        <taxon>Timematodea</taxon>
        <taxon>Timematoidea</taxon>
        <taxon>Timematidae</taxon>
        <taxon>Timema</taxon>
    </lineage>
</organism>
<dbReference type="AlphaFoldDB" id="A0A7R9GT04"/>